<evidence type="ECO:0000256" key="8">
    <source>
        <dbReference type="ARBA" id="ARBA00023077"/>
    </source>
</evidence>
<evidence type="ECO:0000256" key="11">
    <source>
        <dbReference type="PROSITE-ProRule" id="PRU01360"/>
    </source>
</evidence>
<dbReference type="Gene3D" id="2.40.170.20">
    <property type="entry name" value="TonB-dependent receptor, beta-barrel domain"/>
    <property type="match status" value="3"/>
</dbReference>
<dbReference type="AlphaFoldDB" id="A0A258HPF0"/>
<comment type="caution">
    <text evidence="16">The sequence shown here is derived from an EMBL/GenBank/DDBJ whole genome shotgun (WGS) entry which is preliminary data.</text>
</comment>
<dbReference type="InterPro" id="IPR000531">
    <property type="entry name" value="Beta-barrel_TonB"/>
</dbReference>
<evidence type="ECO:0000256" key="1">
    <source>
        <dbReference type="ARBA" id="ARBA00004571"/>
    </source>
</evidence>
<reference evidence="16 17" key="1">
    <citation type="submission" date="2017-03" db="EMBL/GenBank/DDBJ databases">
        <title>Lifting the veil on microbial sulfur biogeochemistry in mining wastewaters.</title>
        <authorList>
            <person name="Kantor R.S."/>
            <person name="Colenbrander Nelson T."/>
            <person name="Marshall S."/>
            <person name="Bennett D."/>
            <person name="Apte S."/>
            <person name="Camacho D."/>
            <person name="Thomas B.C."/>
            <person name="Warren L.A."/>
            <person name="Banfield J.F."/>
        </authorList>
    </citation>
    <scope>NUCLEOTIDE SEQUENCE [LARGE SCALE GENOMIC DNA]</scope>
    <source>
        <strain evidence="16">32-68-21</strain>
    </source>
</reference>
<dbReference type="EMBL" id="NCEQ01000001">
    <property type="protein sequence ID" value="OYX58870.1"/>
    <property type="molecule type" value="Genomic_DNA"/>
</dbReference>
<keyword evidence="2 11" id="KW-0813">Transport</keyword>
<keyword evidence="7" id="KW-0406">Ion transport</keyword>
<evidence type="ECO:0000259" key="14">
    <source>
        <dbReference type="Pfam" id="PF00593"/>
    </source>
</evidence>
<keyword evidence="10 11" id="KW-0998">Cell outer membrane</keyword>
<feature type="signal peptide" evidence="13">
    <location>
        <begin position="1"/>
        <end position="26"/>
    </location>
</feature>
<dbReference type="Pfam" id="PF00593">
    <property type="entry name" value="TonB_dep_Rec_b-barrel"/>
    <property type="match status" value="1"/>
</dbReference>
<evidence type="ECO:0000259" key="15">
    <source>
        <dbReference type="Pfam" id="PF07715"/>
    </source>
</evidence>
<keyword evidence="8 12" id="KW-0798">TonB box</keyword>
<evidence type="ECO:0000256" key="3">
    <source>
        <dbReference type="ARBA" id="ARBA00022452"/>
    </source>
</evidence>
<feature type="domain" description="TonB-dependent receptor-like beta-barrel" evidence="14">
    <location>
        <begin position="263"/>
        <end position="820"/>
    </location>
</feature>
<sequence length="857" mass="91633">MFNRTHSRTILMGCAAACALATSANAQVSDDQASQLEEVIVTAQLRAQDPIEVPFALTAYSGEFLDGLGVQDFEELSAFVPGLLVQNQSPNNPGFVIRGLTSDSTGASDEPRVSIYQDGVSISRAPGAFVELFDVDRVEVSKGPQSTLYGRGALIGAINVIQTKADLDGFAAEGRAAIGNYDYRMVELMLNAPVGDTAAFRFATRMKTRDGYVENLLDGRDYNGVDTQAFRALAAFEPTDALRVDVIANYQQDTPSGVSFRSIYYNPQDPNTGAVLSTDRDPGSPAALTPGSNIPGGSELGIDREVWGVTGLVRYDLSDSLTLNSVSAYRTFETAETFDPDGISLPILTGIGISDGEQWSQELRVNWDNGGALSGFVGASYFREENQSSSPIEIDERLALAQLAGILDGTPLAVLPTALPRSVYASQAFLQPLLAGLGIPTAARAGIANNLKASHIETAATDTELQSFDVFGDLTWKPTDRLEFAAGVRYTSDEKTTAFGSSVLNGRSIAGGLLALQQVQGQINALIAVGTPAALAQAAGLGAFANGLVIQLATPGAANAPVSAAFPLFGLTFQPTAGNGNVTARDLKDDGLTYRLTGRYAVSDEASLYATYARGRRPAVLAVTVPSTPFGAPIFTEVPAETVDSYEAGFKSALMDRRVRLDGAVYFYSYENFQTTEQVGTQFITTNAGEAEAYGFEGQASWMASDWLDLFATYGYNHARFQTGAREGNRLRLSPDHRVSIGALVTLPVTGGAFEIQPTYSWQSEVFFDDNNDRTDLQTTGFVPDRIVDEFQDSYGLVNLRVRYVPDGANWSVEAFGDNLLDETFIKDAGNTGDSLGLPTFIAGEPRTYGATVSVRY</sequence>
<evidence type="ECO:0000256" key="13">
    <source>
        <dbReference type="SAM" id="SignalP"/>
    </source>
</evidence>
<dbReference type="GO" id="GO:0009279">
    <property type="term" value="C:cell outer membrane"/>
    <property type="evidence" value="ECO:0007669"/>
    <property type="project" value="UniProtKB-SubCell"/>
</dbReference>
<evidence type="ECO:0000256" key="12">
    <source>
        <dbReference type="RuleBase" id="RU003357"/>
    </source>
</evidence>
<feature type="domain" description="TonB-dependent receptor plug" evidence="15">
    <location>
        <begin position="51"/>
        <end position="156"/>
    </location>
</feature>
<dbReference type="InterPro" id="IPR036942">
    <property type="entry name" value="Beta-barrel_TonB_sf"/>
</dbReference>
<evidence type="ECO:0000256" key="10">
    <source>
        <dbReference type="ARBA" id="ARBA00023237"/>
    </source>
</evidence>
<evidence type="ECO:0000313" key="16">
    <source>
        <dbReference type="EMBL" id="OYX58870.1"/>
    </source>
</evidence>
<dbReference type="Proteomes" id="UP000216147">
    <property type="component" value="Unassembled WGS sequence"/>
</dbReference>
<evidence type="ECO:0000256" key="2">
    <source>
        <dbReference type="ARBA" id="ARBA00022448"/>
    </source>
</evidence>
<dbReference type="GO" id="GO:0006826">
    <property type="term" value="P:iron ion transport"/>
    <property type="evidence" value="ECO:0007669"/>
    <property type="project" value="UniProtKB-KW"/>
</dbReference>
<comment type="subcellular location">
    <subcellularLocation>
        <location evidence="1 11">Cell outer membrane</location>
        <topology evidence="1 11">Multi-pass membrane protein</topology>
    </subcellularLocation>
</comment>
<dbReference type="InterPro" id="IPR012910">
    <property type="entry name" value="Plug_dom"/>
</dbReference>
<dbReference type="Pfam" id="PF07715">
    <property type="entry name" value="Plug"/>
    <property type="match status" value="1"/>
</dbReference>
<keyword evidence="16" id="KW-0675">Receptor</keyword>
<proteinExistence type="inferred from homology"/>
<keyword evidence="5 11" id="KW-0812">Transmembrane</keyword>
<gene>
    <name evidence="16" type="ORF">B7Y86_00080</name>
</gene>
<dbReference type="PROSITE" id="PS52016">
    <property type="entry name" value="TONB_DEPENDENT_REC_3"/>
    <property type="match status" value="1"/>
</dbReference>
<keyword evidence="4" id="KW-0410">Iron transport</keyword>
<comment type="similarity">
    <text evidence="11 12">Belongs to the TonB-dependent receptor family.</text>
</comment>
<protein>
    <submittedName>
        <fullName evidence="16">TonB-dependent receptor</fullName>
    </submittedName>
</protein>
<dbReference type="InterPro" id="IPR039426">
    <property type="entry name" value="TonB-dep_rcpt-like"/>
</dbReference>
<dbReference type="PANTHER" id="PTHR32552">
    <property type="entry name" value="FERRICHROME IRON RECEPTOR-RELATED"/>
    <property type="match status" value="1"/>
</dbReference>
<evidence type="ECO:0000256" key="7">
    <source>
        <dbReference type="ARBA" id="ARBA00023065"/>
    </source>
</evidence>
<evidence type="ECO:0000256" key="9">
    <source>
        <dbReference type="ARBA" id="ARBA00023136"/>
    </source>
</evidence>
<name>A0A258HPF0_9CAUL</name>
<evidence type="ECO:0000256" key="5">
    <source>
        <dbReference type="ARBA" id="ARBA00022692"/>
    </source>
</evidence>
<evidence type="ECO:0000256" key="6">
    <source>
        <dbReference type="ARBA" id="ARBA00023004"/>
    </source>
</evidence>
<accession>A0A258HPF0</accession>
<evidence type="ECO:0000256" key="4">
    <source>
        <dbReference type="ARBA" id="ARBA00022496"/>
    </source>
</evidence>
<dbReference type="SUPFAM" id="SSF56935">
    <property type="entry name" value="Porins"/>
    <property type="match status" value="1"/>
</dbReference>
<keyword evidence="13" id="KW-0732">Signal</keyword>
<keyword evidence="9 11" id="KW-0472">Membrane</keyword>
<evidence type="ECO:0000313" key="17">
    <source>
        <dbReference type="Proteomes" id="UP000216147"/>
    </source>
</evidence>
<keyword evidence="3 11" id="KW-1134">Transmembrane beta strand</keyword>
<feature type="chain" id="PRO_5012762390" evidence="13">
    <location>
        <begin position="27"/>
        <end position="857"/>
    </location>
</feature>
<organism evidence="16 17">
    <name type="scientific">Brevundimonas subvibrioides</name>
    <dbReference type="NCBI Taxonomy" id="74313"/>
    <lineage>
        <taxon>Bacteria</taxon>
        <taxon>Pseudomonadati</taxon>
        <taxon>Pseudomonadota</taxon>
        <taxon>Alphaproteobacteria</taxon>
        <taxon>Caulobacterales</taxon>
        <taxon>Caulobacteraceae</taxon>
        <taxon>Brevundimonas</taxon>
    </lineage>
</organism>
<dbReference type="PANTHER" id="PTHR32552:SF81">
    <property type="entry name" value="TONB-DEPENDENT OUTER MEMBRANE RECEPTOR"/>
    <property type="match status" value="1"/>
</dbReference>
<keyword evidence="6" id="KW-0408">Iron</keyword>